<dbReference type="InterPro" id="IPR051476">
    <property type="entry name" value="Bac_ResReg_Asp_Phosphatase"/>
</dbReference>
<evidence type="ECO:0000256" key="2">
    <source>
        <dbReference type="ARBA" id="ARBA00022490"/>
    </source>
</evidence>
<dbReference type="GO" id="GO:0005929">
    <property type="term" value="C:cilium"/>
    <property type="evidence" value="ECO:0007669"/>
    <property type="project" value="TreeGrafter"/>
</dbReference>
<accession>A0A0F9JSX8</accession>
<dbReference type="EMBL" id="LAZR01017037">
    <property type="protein sequence ID" value="KKM02048.1"/>
    <property type="molecule type" value="Genomic_DNA"/>
</dbReference>
<sequence>MAERTDIRGQNQPASVPYPAKLTLPSQRARIINRKRLIDLLAEHTSQRVTIVSAPAGYGKTTLLLDFARSWNAPVCWYTLDERDRDLRTFLSYWLACGRVHFSSFGAEIEEALSGGGEVSVERWVDLMVAAVEEVDQPFVIIVDDFHYLDETAPEVRQVFEGWMYRLPPHCHLVLSTRTQPDLAILPMLTVRREVATVAAAAFAFTCDEVAQLYRDVLDKEISLDDAQHLADVTEGWVAALILMADKVQAARTSISLEQLKDSDTLFQYISLEQFSVQPEDVQQFLMGSAVPRRMDPKWLDELMGIENSEKMISYLERRNLFVAREEADPERYRYHKLFRAFLVSRLRIQEPKRFTELNERAAEMFERERQWEEAVYHLLQAGAWERIVHVTERVGRSLFEQGKWDTLADWLESIPADELDAQPRLVLWKARILHYLNQLDQALAVLARPIQAFEADGEWVSLAEALVTKGMCLRMKGAYHEATEVLSKARSLLLKHDGPTSVLTEARKELGITHGMCGEFTRALKELKGVLDIYQAQGDAYNIAHVSDQLGITLASMGRLSEAVGHLERARVRWLKMSNDELLIQTLTNLGMLYYLLG</sequence>
<comment type="subcellular location">
    <subcellularLocation>
        <location evidence="1">Cytoplasm</location>
    </subcellularLocation>
</comment>
<dbReference type="Gene3D" id="1.25.40.10">
    <property type="entry name" value="Tetratricopeptide repeat domain"/>
    <property type="match status" value="2"/>
</dbReference>
<dbReference type="GO" id="GO:0003341">
    <property type="term" value="P:cilium movement"/>
    <property type="evidence" value="ECO:0007669"/>
    <property type="project" value="TreeGrafter"/>
</dbReference>
<dbReference type="SUPFAM" id="SSF48452">
    <property type="entry name" value="TPR-like"/>
    <property type="match status" value="1"/>
</dbReference>
<feature type="domain" description="MalT-like winged helix" evidence="5">
    <location>
        <begin position="275"/>
        <end position="354"/>
    </location>
</feature>
<organism evidence="6">
    <name type="scientific">marine sediment metagenome</name>
    <dbReference type="NCBI Taxonomy" id="412755"/>
    <lineage>
        <taxon>unclassified sequences</taxon>
        <taxon>metagenomes</taxon>
        <taxon>ecological metagenomes</taxon>
    </lineage>
</organism>
<dbReference type="GO" id="GO:0005737">
    <property type="term" value="C:cytoplasm"/>
    <property type="evidence" value="ECO:0007669"/>
    <property type="project" value="UniProtKB-SubCell"/>
</dbReference>
<evidence type="ECO:0000256" key="1">
    <source>
        <dbReference type="ARBA" id="ARBA00004496"/>
    </source>
</evidence>
<keyword evidence="2" id="KW-0963">Cytoplasm</keyword>
<dbReference type="PANTHER" id="PTHR46630">
    <property type="entry name" value="TETRATRICOPEPTIDE REPEAT PROTEIN 29"/>
    <property type="match status" value="1"/>
</dbReference>
<dbReference type="AlphaFoldDB" id="A0A0F9JSX8"/>
<dbReference type="PANTHER" id="PTHR46630:SF1">
    <property type="entry name" value="TETRATRICOPEPTIDE REPEAT PROTEIN 29"/>
    <property type="match status" value="1"/>
</dbReference>
<reference evidence="6" key="1">
    <citation type="journal article" date="2015" name="Nature">
        <title>Complex archaea that bridge the gap between prokaryotes and eukaryotes.</title>
        <authorList>
            <person name="Spang A."/>
            <person name="Saw J.H."/>
            <person name="Jorgensen S.L."/>
            <person name="Zaremba-Niedzwiedzka K."/>
            <person name="Martijn J."/>
            <person name="Lind A.E."/>
            <person name="van Eijk R."/>
            <person name="Schleper C."/>
            <person name="Guy L."/>
            <person name="Ettema T.J."/>
        </authorList>
    </citation>
    <scope>NUCLEOTIDE SEQUENCE</scope>
</reference>
<evidence type="ECO:0000313" key="6">
    <source>
        <dbReference type="EMBL" id="KKM02048.1"/>
    </source>
</evidence>
<dbReference type="SUPFAM" id="SSF52540">
    <property type="entry name" value="P-loop containing nucleoside triphosphate hydrolases"/>
    <property type="match status" value="1"/>
</dbReference>
<protein>
    <recommendedName>
        <fullName evidence="5">MalT-like winged helix domain-containing protein</fullName>
    </recommendedName>
</protein>
<evidence type="ECO:0000259" key="5">
    <source>
        <dbReference type="Pfam" id="PF25873"/>
    </source>
</evidence>
<evidence type="ECO:0000256" key="3">
    <source>
        <dbReference type="ARBA" id="ARBA00022737"/>
    </source>
</evidence>
<keyword evidence="3" id="KW-0677">Repeat</keyword>
<dbReference type="Gene3D" id="3.40.50.300">
    <property type="entry name" value="P-loop containing nucleotide triphosphate hydrolases"/>
    <property type="match status" value="1"/>
</dbReference>
<name>A0A0F9JSX8_9ZZZZ</name>
<comment type="caution">
    <text evidence="6">The sequence shown here is derived from an EMBL/GenBank/DDBJ whole genome shotgun (WGS) entry which is preliminary data.</text>
</comment>
<dbReference type="Pfam" id="PF25873">
    <property type="entry name" value="WHD_MalT"/>
    <property type="match status" value="1"/>
</dbReference>
<dbReference type="InterPro" id="IPR011990">
    <property type="entry name" value="TPR-like_helical_dom_sf"/>
</dbReference>
<keyword evidence="4" id="KW-0802">TPR repeat</keyword>
<proteinExistence type="predicted"/>
<evidence type="ECO:0000256" key="4">
    <source>
        <dbReference type="ARBA" id="ARBA00022803"/>
    </source>
</evidence>
<dbReference type="InterPro" id="IPR027417">
    <property type="entry name" value="P-loop_NTPase"/>
</dbReference>
<gene>
    <name evidence="6" type="ORF">LCGC14_1788340</name>
</gene>
<dbReference type="InterPro" id="IPR059106">
    <property type="entry name" value="WHD_MalT"/>
</dbReference>
<feature type="non-terminal residue" evidence="6">
    <location>
        <position position="599"/>
    </location>
</feature>